<accession>A0AAE8SQA4</accession>
<name>A0AAE8SQA4_9HYPO</name>
<organism evidence="1 2">
    <name type="scientific">Fusarium torulosum</name>
    <dbReference type="NCBI Taxonomy" id="33205"/>
    <lineage>
        <taxon>Eukaryota</taxon>
        <taxon>Fungi</taxon>
        <taxon>Dikarya</taxon>
        <taxon>Ascomycota</taxon>
        <taxon>Pezizomycotina</taxon>
        <taxon>Sordariomycetes</taxon>
        <taxon>Hypocreomycetidae</taxon>
        <taxon>Hypocreales</taxon>
        <taxon>Nectriaceae</taxon>
        <taxon>Fusarium</taxon>
    </lineage>
</organism>
<sequence>MSEADCLV</sequence>
<dbReference type="Proteomes" id="UP001187734">
    <property type="component" value="Unassembled WGS sequence"/>
</dbReference>
<dbReference type="EMBL" id="ONZP01001184">
    <property type="protein sequence ID" value="SPJ93302.1"/>
    <property type="molecule type" value="Genomic_DNA"/>
</dbReference>
<protein>
    <submittedName>
        <fullName evidence="1">Uncharacterized protein</fullName>
    </submittedName>
</protein>
<reference evidence="1" key="1">
    <citation type="submission" date="2018-03" db="EMBL/GenBank/DDBJ databases">
        <authorList>
            <person name="Guldener U."/>
        </authorList>
    </citation>
    <scope>NUCLEOTIDE SEQUENCE</scope>
</reference>
<evidence type="ECO:0000313" key="2">
    <source>
        <dbReference type="Proteomes" id="UP001187734"/>
    </source>
</evidence>
<gene>
    <name evidence="1" type="ORF">FTOL_13908</name>
</gene>
<proteinExistence type="predicted"/>
<keyword evidence="2" id="KW-1185">Reference proteome</keyword>
<comment type="caution">
    <text evidence="1">The sequence shown here is derived from an EMBL/GenBank/DDBJ whole genome shotgun (WGS) entry which is preliminary data.</text>
</comment>
<evidence type="ECO:0000313" key="1">
    <source>
        <dbReference type="EMBL" id="SPJ93302.1"/>
    </source>
</evidence>